<dbReference type="InterPro" id="IPR025737">
    <property type="entry name" value="FApF"/>
</dbReference>
<accession>A0A3B1D5L2</accession>
<dbReference type="AlphaFoldDB" id="A0A3B1D5L2"/>
<reference evidence="1" key="1">
    <citation type="submission" date="2018-06" db="EMBL/GenBank/DDBJ databases">
        <authorList>
            <person name="Zhirakovskaya E."/>
        </authorList>
    </citation>
    <scope>NUCLEOTIDE SEQUENCE</scope>
</reference>
<name>A0A3B1D5L2_9ZZZZ</name>
<evidence type="ECO:0008006" key="2">
    <source>
        <dbReference type="Google" id="ProtNLM"/>
    </source>
</evidence>
<proteinExistence type="predicted"/>
<organism evidence="1">
    <name type="scientific">hydrothermal vent metagenome</name>
    <dbReference type="NCBI Taxonomy" id="652676"/>
    <lineage>
        <taxon>unclassified sequences</taxon>
        <taxon>metagenomes</taxon>
        <taxon>ecological metagenomes</taxon>
    </lineage>
</organism>
<evidence type="ECO:0000313" key="1">
    <source>
        <dbReference type="EMBL" id="VAX31268.1"/>
    </source>
</evidence>
<protein>
    <recommendedName>
        <fullName evidence="2">Transporter</fullName>
    </recommendedName>
</protein>
<dbReference type="EMBL" id="UOGF01000073">
    <property type="protein sequence ID" value="VAX31268.1"/>
    <property type="molecule type" value="Genomic_DNA"/>
</dbReference>
<dbReference type="Pfam" id="PF13557">
    <property type="entry name" value="Phenol_MetA_deg"/>
    <property type="match status" value="1"/>
</dbReference>
<gene>
    <name evidence="1" type="ORF">MNBD_NITROSPIRAE01-441</name>
</gene>
<sequence>MGGLKTRIFFIVFIFSTVPSVASAHEPLFSIGPHTLYKGGIGIELEAELLSKSTLLQNGTEIEDPKNQVVTRRLFPIEIIYGLTSNWSVTARIPIVYRRLEKSVSGQKTKMSSEGLGDIVLRSKYRFWRRDSLGVQESAALVFGLKLPTGDDQGPLPLGSGSPDLLFGVTAGHEGRRLYLFGDLRYKLNTEANDRKEGDTFFYDAAIGFRPILTDYYRPDLVLLLEMNAEIAQKDTQSGIKNVNSGGETIWLGPNFLLSYRNLMLKGGVRFPIVQDLNGTQLGSDYEGVIAVEFHY</sequence>